<keyword evidence="3" id="KW-1185">Reference proteome</keyword>
<evidence type="ECO:0000313" key="3">
    <source>
        <dbReference type="Proteomes" id="UP001209540"/>
    </source>
</evidence>
<reference evidence="2" key="1">
    <citation type="journal article" date="2022" name="IScience">
        <title>Evolution of zygomycete secretomes and the origins of terrestrial fungal ecologies.</title>
        <authorList>
            <person name="Chang Y."/>
            <person name="Wang Y."/>
            <person name="Mondo S."/>
            <person name="Ahrendt S."/>
            <person name="Andreopoulos W."/>
            <person name="Barry K."/>
            <person name="Beard J."/>
            <person name="Benny G.L."/>
            <person name="Blankenship S."/>
            <person name="Bonito G."/>
            <person name="Cuomo C."/>
            <person name="Desiro A."/>
            <person name="Gervers K.A."/>
            <person name="Hundley H."/>
            <person name="Kuo A."/>
            <person name="LaButti K."/>
            <person name="Lang B.F."/>
            <person name="Lipzen A."/>
            <person name="O'Donnell K."/>
            <person name="Pangilinan J."/>
            <person name="Reynolds N."/>
            <person name="Sandor L."/>
            <person name="Smith M.E."/>
            <person name="Tsang A."/>
            <person name="Grigoriev I.V."/>
            <person name="Stajich J.E."/>
            <person name="Spatafora J.W."/>
        </authorList>
    </citation>
    <scope>NUCLEOTIDE SEQUENCE</scope>
    <source>
        <strain evidence="2">RSA 2281</strain>
    </source>
</reference>
<proteinExistence type="predicted"/>
<evidence type="ECO:0000256" key="1">
    <source>
        <dbReference type="SAM" id="MobiDB-lite"/>
    </source>
</evidence>
<accession>A0AAD5PIY3</accession>
<reference evidence="2" key="2">
    <citation type="submission" date="2023-02" db="EMBL/GenBank/DDBJ databases">
        <authorList>
            <consortium name="DOE Joint Genome Institute"/>
            <person name="Mondo S.J."/>
            <person name="Chang Y."/>
            <person name="Wang Y."/>
            <person name="Ahrendt S."/>
            <person name="Andreopoulos W."/>
            <person name="Barry K."/>
            <person name="Beard J."/>
            <person name="Benny G.L."/>
            <person name="Blankenship S."/>
            <person name="Bonito G."/>
            <person name="Cuomo C."/>
            <person name="Desiro A."/>
            <person name="Gervers K.A."/>
            <person name="Hundley H."/>
            <person name="Kuo A."/>
            <person name="LaButti K."/>
            <person name="Lang B.F."/>
            <person name="Lipzen A."/>
            <person name="O'Donnell K."/>
            <person name="Pangilinan J."/>
            <person name="Reynolds N."/>
            <person name="Sandor L."/>
            <person name="Smith M.W."/>
            <person name="Tsang A."/>
            <person name="Grigoriev I.V."/>
            <person name="Stajich J.E."/>
            <person name="Spatafora J.W."/>
        </authorList>
    </citation>
    <scope>NUCLEOTIDE SEQUENCE</scope>
    <source>
        <strain evidence="2">RSA 2281</strain>
    </source>
</reference>
<comment type="caution">
    <text evidence="2">The sequence shown here is derived from an EMBL/GenBank/DDBJ whole genome shotgun (WGS) entry which is preliminary data.</text>
</comment>
<organism evidence="2 3">
    <name type="scientific">Phascolomyces articulosus</name>
    <dbReference type="NCBI Taxonomy" id="60185"/>
    <lineage>
        <taxon>Eukaryota</taxon>
        <taxon>Fungi</taxon>
        <taxon>Fungi incertae sedis</taxon>
        <taxon>Mucoromycota</taxon>
        <taxon>Mucoromycotina</taxon>
        <taxon>Mucoromycetes</taxon>
        <taxon>Mucorales</taxon>
        <taxon>Lichtheimiaceae</taxon>
        <taxon>Phascolomyces</taxon>
    </lineage>
</organism>
<dbReference type="AlphaFoldDB" id="A0AAD5PIY3"/>
<feature type="region of interest" description="Disordered" evidence="1">
    <location>
        <begin position="1"/>
        <end position="133"/>
    </location>
</feature>
<protein>
    <submittedName>
        <fullName evidence="2">Uncharacterized protein</fullName>
    </submittedName>
</protein>
<sequence>MTFDRHAQHPYNYAQPYQQQQSQQPSFSSHQDPQQQSQQQPPTQQQQQPYLSGPLPWPPPSSGSGLVGTDVSYGQPIPSIPSPATTDTTPSTTNTITATAATATGTSSSSNNTTTTSTTQQQVKTEPTQDPNKQYHPEWGVLREQDFHPLALKHQRDLENHFQSGTSIADFYFWQANLGGYCMADMNQNIVVSSEGVFVLVRRMVEGAPHPGRKKKKRGMG</sequence>
<name>A0AAD5PIY3_9FUNG</name>
<gene>
    <name evidence="2" type="ORF">BDA99DRAFT_430965</name>
</gene>
<feature type="compositionally biased region" description="Low complexity" evidence="1">
    <location>
        <begin position="15"/>
        <end position="54"/>
    </location>
</feature>
<feature type="compositionally biased region" description="Low complexity" evidence="1">
    <location>
        <begin position="82"/>
        <end position="119"/>
    </location>
</feature>
<dbReference type="EMBL" id="JAIXMP010000003">
    <property type="protein sequence ID" value="KAI9275467.1"/>
    <property type="molecule type" value="Genomic_DNA"/>
</dbReference>
<evidence type="ECO:0000313" key="2">
    <source>
        <dbReference type="EMBL" id="KAI9275467.1"/>
    </source>
</evidence>
<dbReference type="Proteomes" id="UP001209540">
    <property type="component" value="Unassembled WGS sequence"/>
</dbReference>
<feature type="compositionally biased region" description="Polar residues" evidence="1">
    <location>
        <begin position="120"/>
        <end position="132"/>
    </location>
</feature>